<dbReference type="Proteomes" id="UP001595733">
    <property type="component" value="Unassembled WGS sequence"/>
</dbReference>
<dbReference type="EC" id="3.5.1.88" evidence="6"/>
<feature type="binding site" evidence="6">
    <location>
        <position position="156"/>
    </location>
    <ligand>
        <name>Fe cation</name>
        <dbReference type="ChEBI" id="CHEBI:24875"/>
    </ligand>
</feature>
<dbReference type="Pfam" id="PF01327">
    <property type="entry name" value="Pep_deformylase"/>
    <property type="match status" value="1"/>
</dbReference>
<dbReference type="PANTHER" id="PTHR10458">
    <property type="entry name" value="PEPTIDE DEFORMYLASE"/>
    <property type="match status" value="1"/>
</dbReference>
<dbReference type="HAMAP" id="MF_00163">
    <property type="entry name" value="Pep_deformylase"/>
    <property type="match status" value="1"/>
</dbReference>
<comment type="similarity">
    <text evidence="1 6">Belongs to the polypeptide deformylase family.</text>
</comment>
<comment type="function">
    <text evidence="6">Removes the formyl group from the N-terminal Met of newly synthesized proteins. Requires at least a dipeptide for an efficient rate of reaction. N-terminal L-methionine is a prerequisite for activity but the enzyme has broad specificity at other positions.</text>
</comment>
<keyword evidence="5 6" id="KW-0408">Iron</keyword>
<reference evidence="8" key="1">
    <citation type="journal article" date="2019" name="Int. J. Syst. Evol. Microbiol.">
        <title>The Global Catalogue of Microorganisms (GCM) 10K type strain sequencing project: providing services to taxonomists for standard genome sequencing and annotation.</title>
        <authorList>
            <consortium name="The Broad Institute Genomics Platform"/>
            <consortium name="The Broad Institute Genome Sequencing Center for Infectious Disease"/>
            <person name="Wu L."/>
            <person name="Ma J."/>
        </authorList>
    </citation>
    <scope>NUCLEOTIDE SEQUENCE [LARGE SCALE GENOMIC DNA]</scope>
    <source>
        <strain evidence="8">CCUG 50353</strain>
    </source>
</reference>
<dbReference type="PIRSF" id="PIRSF004749">
    <property type="entry name" value="Pep_def"/>
    <property type="match status" value="1"/>
</dbReference>
<keyword evidence="3 6" id="KW-0378">Hydrolase</keyword>
<evidence type="ECO:0000256" key="2">
    <source>
        <dbReference type="ARBA" id="ARBA00022723"/>
    </source>
</evidence>
<dbReference type="InterPro" id="IPR036821">
    <property type="entry name" value="Peptide_deformylase_sf"/>
</dbReference>
<dbReference type="PRINTS" id="PR01576">
    <property type="entry name" value="PDEFORMYLASE"/>
</dbReference>
<gene>
    <name evidence="6 7" type="primary">def</name>
    <name evidence="7" type="ORF">ACFO0S_01220</name>
</gene>
<evidence type="ECO:0000256" key="1">
    <source>
        <dbReference type="ARBA" id="ARBA00010759"/>
    </source>
</evidence>
<sequence>MIKMKDIIRDGHPGLRSVASEVPFPLSKEDATLAKDLLEYVKNSQNPELSLEYDLRPGIGIAAPQVNKPKRIFALHLEEDGSKLSEIFINPKIKSHSVEKTYITAGEGCLSVDEVIEGYVPRYARITISAQNIDGEDFTMRLKGLKAIAFQHELDHLNGIMFYDHINKNDPFSPIPNAIPYERAPRMDAES</sequence>
<name>A0ABV8UT60_9BACL</name>
<dbReference type="RefSeq" id="WP_378139315.1">
    <property type="nucleotide sequence ID" value="NZ_JBHSEF010000008.1"/>
</dbReference>
<evidence type="ECO:0000313" key="7">
    <source>
        <dbReference type="EMBL" id="MFC4353683.1"/>
    </source>
</evidence>
<evidence type="ECO:0000313" key="8">
    <source>
        <dbReference type="Proteomes" id="UP001595733"/>
    </source>
</evidence>
<dbReference type="NCBIfam" id="TIGR00079">
    <property type="entry name" value="pept_deformyl"/>
    <property type="match status" value="1"/>
</dbReference>
<keyword evidence="4 6" id="KW-0648">Protein biosynthesis</keyword>
<dbReference type="PANTHER" id="PTHR10458:SF8">
    <property type="entry name" value="PEPTIDE DEFORMYLASE 2"/>
    <property type="match status" value="1"/>
</dbReference>
<proteinExistence type="inferred from homology"/>
<dbReference type="Gene3D" id="3.90.45.10">
    <property type="entry name" value="Peptide deformylase"/>
    <property type="match status" value="1"/>
</dbReference>
<dbReference type="SUPFAM" id="SSF56420">
    <property type="entry name" value="Peptide deformylase"/>
    <property type="match status" value="1"/>
</dbReference>
<keyword evidence="2 6" id="KW-0479">Metal-binding</keyword>
<evidence type="ECO:0000256" key="4">
    <source>
        <dbReference type="ARBA" id="ARBA00022917"/>
    </source>
</evidence>
<comment type="cofactor">
    <cofactor evidence="6">
        <name>Fe(2+)</name>
        <dbReference type="ChEBI" id="CHEBI:29033"/>
    </cofactor>
    <text evidence="6">Binds 1 Fe(2+) ion.</text>
</comment>
<feature type="active site" evidence="6">
    <location>
        <position position="153"/>
    </location>
</feature>
<dbReference type="GO" id="GO:0042586">
    <property type="term" value="F:peptide deformylase activity"/>
    <property type="evidence" value="ECO:0007669"/>
    <property type="project" value="UniProtKB-EC"/>
</dbReference>
<organism evidence="7 8">
    <name type="scientific">Chryseomicrobium palamuruense</name>
    <dbReference type="NCBI Taxonomy" id="682973"/>
    <lineage>
        <taxon>Bacteria</taxon>
        <taxon>Bacillati</taxon>
        <taxon>Bacillota</taxon>
        <taxon>Bacilli</taxon>
        <taxon>Bacillales</taxon>
        <taxon>Caryophanaceae</taxon>
        <taxon>Chryseomicrobium</taxon>
    </lineage>
</organism>
<feature type="binding site" evidence="6">
    <location>
        <position position="152"/>
    </location>
    <ligand>
        <name>Fe cation</name>
        <dbReference type="ChEBI" id="CHEBI:24875"/>
    </ligand>
</feature>
<evidence type="ECO:0000256" key="3">
    <source>
        <dbReference type="ARBA" id="ARBA00022801"/>
    </source>
</evidence>
<keyword evidence="8" id="KW-1185">Reference proteome</keyword>
<accession>A0ABV8UT60</accession>
<dbReference type="InterPro" id="IPR023635">
    <property type="entry name" value="Peptide_deformylase"/>
</dbReference>
<evidence type="ECO:0000256" key="6">
    <source>
        <dbReference type="HAMAP-Rule" id="MF_00163"/>
    </source>
</evidence>
<feature type="binding site" evidence="6">
    <location>
        <position position="109"/>
    </location>
    <ligand>
        <name>Fe cation</name>
        <dbReference type="ChEBI" id="CHEBI:24875"/>
    </ligand>
</feature>
<evidence type="ECO:0000256" key="5">
    <source>
        <dbReference type="ARBA" id="ARBA00023004"/>
    </source>
</evidence>
<comment type="caution">
    <text evidence="7">The sequence shown here is derived from an EMBL/GenBank/DDBJ whole genome shotgun (WGS) entry which is preliminary data.</text>
</comment>
<dbReference type="EMBL" id="JBHSEF010000008">
    <property type="protein sequence ID" value="MFC4353683.1"/>
    <property type="molecule type" value="Genomic_DNA"/>
</dbReference>
<comment type="catalytic activity">
    <reaction evidence="6">
        <text>N-terminal N-formyl-L-methionyl-[peptide] + H2O = N-terminal L-methionyl-[peptide] + formate</text>
        <dbReference type="Rhea" id="RHEA:24420"/>
        <dbReference type="Rhea" id="RHEA-COMP:10639"/>
        <dbReference type="Rhea" id="RHEA-COMP:10640"/>
        <dbReference type="ChEBI" id="CHEBI:15377"/>
        <dbReference type="ChEBI" id="CHEBI:15740"/>
        <dbReference type="ChEBI" id="CHEBI:49298"/>
        <dbReference type="ChEBI" id="CHEBI:64731"/>
        <dbReference type="EC" id="3.5.1.88"/>
    </reaction>
</comment>
<dbReference type="CDD" id="cd00487">
    <property type="entry name" value="Pep_deformylase"/>
    <property type="match status" value="1"/>
</dbReference>
<protein>
    <recommendedName>
        <fullName evidence="6">Peptide deformylase</fullName>
        <shortName evidence="6">PDF</shortName>
        <ecNumber evidence="6">3.5.1.88</ecNumber>
    </recommendedName>
    <alternativeName>
        <fullName evidence="6">Polypeptide deformylase</fullName>
    </alternativeName>
</protein>